<sequence length="103" mass="11800">MTGAQRSLHHDIADLCIRHKHTIPMGIACWSSTPDVIQCGAISWTYTHERTTWRPSLLISTRLLMVTTLKETTTMTRCTCLIHNKKRARSRSMYEQSIIKASL</sequence>
<reference evidence="1" key="2">
    <citation type="journal article" date="2015" name="Data Brief">
        <title>Shoot transcriptome of the giant reed, Arundo donax.</title>
        <authorList>
            <person name="Barrero R.A."/>
            <person name="Guerrero F.D."/>
            <person name="Moolhuijzen P."/>
            <person name="Goolsby J.A."/>
            <person name="Tidwell J."/>
            <person name="Bellgard S.E."/>
            <person name="Bellgard M.I."/>
        </authorList>
    </citation>
    <scope>NUCLEOTIDE SEQUENCE</scope>
    <source>
        <tissue evidence="1">Shoot tissue taken approximately 20 cm above the soil surface</tissue>
    </source>
</reference>
<name>A0A0A9DTM1_ARUDO</name>
<accession>A0A0A9DTM1</accession>
<dbReference type="AlphaFoldDB" id="A0A0A9DTM1"/>
<proteinExistence type="predicted"/>
<reference evidence="1" key="1">
    <citation type="submission" date="2014-09" db="EMBL/GenBank/DDBJ databases">
        <authorList>
            <person name="Magalhaes I.L.F."/>
            <person name="Oliveira U."/>
            <person name="Santos F.R."/>
            <person name="Vidigal T.H.D.A."/>
            <person name="Brescovit A.D."/>
            <person name="Santos A.J."/>
        </authorList>
    </citation>
    <scope>NUCLEOTIDE SEQUENCE</scope>
    <source>
        <tissue evidence="1">Shoot tissue taken approximately 20 cm above the soil surface</tissue>
    </source>
</reference>
<evidence type="ECO:0000313" key="1">
    <source>
        <dbReference type="EMBL" id="JAD91111.1"/>
    </source>
</evidence>
<dbReference type="EMBL" id="GBRH01206784">
    <property type="protein sequence ID" value="JAD91111.1"/>
    <property type="molecule type" value="Transcribed_RNA"/>
</dbReference>
<organism evidence="1">
    <name type="scientific">Arundo donax</name>
    <name type="common">Giant reed</name>
    <name type="synonym">Donax arundinaceus</name>
    <dbReference type="NCBI Taxonomy" id="35708"/>
    <lineage>
        <taxon>Eukaryota</taxon>
        <taxon>Viridiplantae</taxon>
        <taxon>Streptophyta</taxon>
        <taxon>Embryophyta</taxon>
        <taxon>Tracheophyta</taxon>
        <taxon>Spermatophyta</taxon>
        <taxon>Magnoliopsida</taxon>
        <taxon>Liliopsida</taxon>
        <taxon>Poales</taxon>
        <taxon>Poaceae</taxon>
        <taxon>PACMAD clade</taxon>
        <taxon>Arundinoideae</taxon>
        <taxon>Arundineae</taxon>
        <taxon>Arundo</taxon>
    </lineage>
</organism>
<protein>
    <submittedName>
        <fullName evidence="1">Uncharacterized protein</fullName>
    </submittedName>
</protein>